<evidence type="ECO:0000313" key="1">
    <source>
        <dbReference type="EMBL" id="CAJ36662.1"/>
    </source>
</evidence>
<organism evidence="1 2">
    <name type="scientific">Methanocella arvoryzae (strain DSM 22066 / NBRC 105507 / MRE50)</name>
    <dbReference type="NCBI Taxonomy" id="351160"/>
    <lineage>
        <taxon>Archaea</taxon>
        <taxon>Methanobacteriati</taxon>
        <taxon>Methanobacteriota</taxon>
        <taxon>Stenosarchaea group</taxon>
        <taxon>Methanomicrobia</taxon>
        <taxon>Methanocellales</taxon>
        <taxon>Methanocellaceae</taxon>
        <taxon>Methanocella</taxon>
    </lineage>
</organism>
<evidence type="ECO:0000313" key="2">
    <source>
        <dbReference type="Proteomes" id="UP000000663"/>
    </source>
</evidence>
<name>Q0W4N1_METAR</name>
<reference evidence="1 2" key="1">
    <citation type="journal article" date="2006" name="Science">
        <title>Genome of rice cluster I archaea -- the key methane producers in the rice rhizosphere.</title>
        <authorList>
            <person name="Erkel C."/>
            <person name="Kube M."/>
            <person name="Reinhardt R."/>
            <person name="Liesack W."/>
        </authorList>
    </citation>
    <scope>NUCLEOTIDE SEQUENCE [LARGE SCALE GENOMIC DNA]</scope>
    <source>
        <strain evidence="2">DSM 22066 / NBRC 105507 / MRE50</strain>
    </source>
</reference>
<gene>
    <name evidence="1" type="ORF">RCIA102</name>
</gene>
<proteinExistence type="predicted"/>
<dbReference type="STRING" id="351160.RCIA102"/>
<dbReference type="KEGG" id="rci:RCIA102"/>
<dbReference type="AlphaFoldDB" id="Q0W4N1"/>
<keyword evidence="2" id="KW-1185">Reference proteome</keyword>
<dbReference type="Proteomes" id="UP000000663">
    <property type="component" value="Chromosome"/>
</dbReference>
<dbReference type="EMBL" id="AM114193">
    <property type="protein sequence ID" value="CAJ36662.1"/>
    <property type="molecule type" value="Genomic_DNA"/>
</dbReference>
<protein>
    <submittedName>
        <fullName evidence="1">Uncharacterized protein</fullName>
    </submittedName>
</protein>
<accession>Q0W4N1</accession>
<sequence length="99" mass="11187">MLSVIDIIVLIPSVISSSNLWIQQRNLWNQTESVASVRTGTAQRSCTFMNTKTTICQYTCNDGQHSAAFDNVHGLGDRKASHRPPAFLPAFYARQYYIY</sequence>